<dbReference type="RefSeq" id="WP_215373997.1">
    <property type="nucleotide sequence ID" value="NZ_JAGTIS010000005.1"/>
</dbReference>
<evidence type="ECO:0000313" key="2">
    <source>
        <dbReference type="EMBL" id="MBT8766712.1"/>
    </source>
</evidence>
<accession>A0ABS5XK79</accession>
<gene>
    <name evidence="2" type="ORF">J7302_11350</name>
</gene>
<name>A0ABS5XK79_9GAMM</name>
<dbReference type="PANTHER" id="PTHR21310">
    <property type="entry name" value="AMINOGLYCOSIDE PHOSPHOTRANSFERASE-RELATED-RELATED"/>
    <property type="match status" value="1"/>
</dbReference>
<protein>
    <submittedName>
        <fullName evidence="2">Phosphotransferase family protein</fullName>
    </submittedName>
</protein>
<dbReference type="Gene3D" id="3.30.200.20">
    <property type="entry name" value="Phosphorylase Kinase, domain 1"/>
    <property type="match status" value="1"/>
</dbReference>
<feature type="domain" description="Aminoglycoside phosphotransferase" evidence="1">
    <location>
        <begin position="38"/>
        <end position="284"/>
    </location>
</feature>
<dbReference type="PANTHER" id="PTHR21310:SF57">
    <property type="entry name" value="BLR2944 PROTEIN"/>
    <property type="match status" value="1"/>
</dbReference>
<dbReference type="EMBL" id="JAGTIS010000005">
    <property type="protein sequence ID" value="MBT8766712.1"/>
    <property type="molecule type" value="Genomic_DNA"/>
</dbReference>
<evidence type="ECO:0000259" key="1">
    <source>
        <dbReference type="Pfam" id="PF01636"/>
    </source>
</evidence>
<dbReference type="InterPro" id="IPR051678">
    <property type="entry name" value="AGP_Transferase"/>
</dbReference>
<dbReference type="Pfam" id="PF01636">
    <property type="entry name" value="APH"/>
    <property type="match status" value="1"/>
</dbReference>
<proteinExistence type="predicted"/>
<reference evidence="2 3" key="1">
    <citation type="submission" date="2021-04" db="EMBL/GenBank/DDBJ databases">
        <title>Pseudomonas boanensis sp. nov., a bacterium isolated from river water used for household purposes in Boane District, Mozambique.</title>
        <authorList>
            <person name="Nicklasson M."/>
            <person name="Martin-Rodriguez A.J."/>
            <person name="Thorell K."/>
            <person name="Neves L."/>
            <person name="Mussagy A."/>
            <person name="Rydberg H.A."/>
            <person name="Hernroth B."/>
            <person name="Svensson-Stadler L."/>
            <person name="Sjoling A."/>
        </authorList>
    </citation>
    <scope>NUCLEOTIDE SEQUENCE [LARGE SCALE GENOMIC DNA]</scope>
    <source>
        <strain evidence="2 3">DB1</strain>
    </source>
</reference>
<dbReference type="InterPro" id="IPR002575">
    <property type="entry name" value="Aminoglycoside_PTrfase"/>
</dbReference>
<dbReference type="InterPro" id="IPR041726">
    <property type="entry name" value="ACAD10_11_N"/>
</dbReference>
<dbReference type="Proteomes" id="UP001519667">
    <property type="component" value="Unassembled WGS sequence"/>
</dbReference>
<dbReference type="SUPFAM" id="SSF56112">
    <property type="entry name" value="Protein kinase-like (PK-like)"/>
    <property type="match status" value="1"/>
</dbReference>
<comment type="caution">
    <text evidence="2">The sequence shown here is derived from an EMBL/GenBank/DDBJ whole genome shotgun (WGS) entry which is preliminary data.</text>
</comment>
<keyword evidence="3" id="KW-1185">Reference proteome</keyword>
<evidence type="ECO:0000313" key="3">
    <source>
        <dbReference type="Proteomes" id="UP001519667"/>
    </source>
</evidence>
<dbReference type="Gene3D" id="3.90.1200.10">
    <property type="match status" value="1"/>
</dbReference>
<organism evidence="2 3">
    <name type="scientific">Metapseudomonas boanensis</name>
    <dbReference type="NCBI Taxonomy" id="2822138"/>
    <lineage>
        <taxon>Bacteria</taxon>
        <taxon>Pseudomonadati</taxon>
        <taxon>Pseudomonadota</taxon>
        <taxon>Gammaproteobacteria</taxon>
        <taxon>Pseudomonadales</taxon>
        <taxon>Pseudomonadaceae</taxon>
        <taxon>Metapseudomonas</taxon>
    </lineage>
</organism>
<dbReference type="CDD" id="cd05154">
    <property type="entry name" value="ACAD10_11_N-like"/>
    <property type="match status" value="1"/>
</dbReference>
<dbReference type="InterPro" id="IPR011009">
    <property type="entry name" value="Kinase-like_dom_sf"/>
</dbReference>
<sequence>MTTNPGTPVVLDTPEVREALAVELARQFGARAIQIHSAQRLSGGAIQENWALDVEVEGGEQAGRQRWVLRTDSPTSVSVSLGRRQEFAVLSRVVHAGVRAPKPLLLVEHSPTLQRPYFLMQHLPGSAAGHRLTRDPACVPQPKLLLEDLAQSLANLHRLTPQAAALDFLVEPDKPAAVAAIEEYRAYLDSLAEPQPVLEWGLRWCELNLPEALPARMIHRDFRTGNYLVEQGRLSGILDWEFASFGDPREDLGWFTARCWRFAAPEREAGGIGALTDFLEAYRRAGGHPVEVHELSYWQVMAHLRWAVIALQQAQRHLSGQEVSLELALTGRLLPELEIEILHLTKEGSS</sequence>